<feature type="region of interest" description="Disordered" evidence="1">
    <location>
        <begin position="176"/>
        <end position="211"/>
    </location>
</feature>
<dbReference type="Proteomes" id="UP001139353">
    <property type="component" value="Unassembled WGS sequence"/>
</dbReference>
<dbReference type="PROSITE" id="PS51318">
    <property type="entry name" value="TAT"/>
    <property type="match status" value="1"/>
</dbReference>
<evidence type="ECO:0000313" key="3">
    <source>
        <dbReference type="EMBL" id="MCK9689044.1"/>
    </source>
</evidence>
<keyword evidence="4" id="KW-1185">Reference proteome</keyword>
<evidence type="ECO:0000256" key="1">
    <source>
        <dbReference type="SAM" id="MobiDB-lite"/>
    </source>
</evidence>
<sequence length="211" mass="22146">MNTAQRQPSHRRTAVAAAFAAAALAALPPSAQARNVRLMESVPDTVRITRVHDILGNLEMRFGGDSGRGATVVRRDVVVKGVGTTKLDDVGEDDRVRPRDHELCARAFEDAVTQLAFAARGVRATAIVGVISNYEGSVFDDPDHFECHVGALKAAVTLRAQLATMPTPPSAVPVISPPPAPIPIAPAPDYAPPPPAPTFQPLPPAPAPAPN</sequence>
<reference evidence="3" key="1">
    <citation type="submission" date="2021-11" db="EMBL/GenBank/DDBJ databases">
        <title>BS-T2-15 a new species belonging to the Comamonadaceae family isolated from the soil of a French oak forest.</title>
        <authorList>
            <person name="Mieszkin S."/>
            <person name="Alain K."/>
        </authorList>
    </citation>
    <scope>NUCLEOTIDE SEQUENCE</scope>
    <source>
        <strain evidence="3">BS-T2-15</strain>
    </source>
</reference>
<evidence type="ECO:0000313" key="4">
    <source>
        <dbReference type="Proteomes" id="UP001139353"/>
    </source>
</evidence>
<name>A0A9X2C3Z3_9BURK</name>
<proteinExistence type="predicted"/>
<dbReference type="AlphaFoldDB" id="A0A9X2C3Z3"/>
<accession>A0A9X2C3Z3</accession>
<feature type="signal peptide" evidence="2">
    <location>
        <begin position="1"/>
        <end position="33"/>
    </location>
</feature>
<comment type="caution">
    <text evidence="3">The sequence shown here is derived from an EMBL/GenBank/DDBJ whole genome shotgun (WGS) entry which is preliminary data.</text>
</comment>
<gene>
    <name evidence="3" type="ORF">LPC04_25295</name>
</gene>
<organism evidence="3 4">
    <name type="scientific">Scleromatobacter humisilvae</name>
    <dbReference type="NCBI Taxonomy" id="2897159"/>
    <lineage>
        <taxon>Bacteria</taxon>
        <taxon>Pseudomonadati</taxon>
        <taxon>Pseudomonadota</taxon>
        <taxon>Betaproteobacteria</taxon>
        <taxon>Burkholderiales</taxon>
        <taxon>Sphaerotilaceae</taxon>
        <taxon>Scleromatobacter</taxon>
    </lineage>
</organism>
<feature type="chain" id="PRO_5040975558" evidence="2">
    <location>
        <begin position="34"/>
        <end position="211"/>
    </location>
</feature>
<evidence type="ECO:0000256" key="2">
    <source>
        <dbReference type="SAM" id="SignalP"/>
    </source>
</evidence>
<dbReference type="InterPro" id="IPR006311">
    <property type="entry name" value="TAT_signal"/>
</dbReference>
<protein>
    <submittedName>
        <fullName evidence="3">Uncharacterized protein</fullName>
    </submittedName>
</protein>
<dbReference type="EMBL" id="JAJLJH010000011">
    <property type="protein sequence ID" value="MCK9689044.1"/>
    <property type="molecule type" value="Genomic_DNA"/>
</dbReference>
<dbReference type="RefSeq" id="WP_275685088.1">
    <property type="nucleotide sequence ID" value="NZ_JAJLJH010000011.1"/>
</dbReference>
<keyword evidence="2" id="KW-0732">Signal</keyword>